<comment type="similarity">
    <text evidence="2">Belongs to the bacterial solute-binding protein SsuA/TauA family.</text>
</comment>
<proteinExistence type="inferred from homology"/>
<dbReference type="PANTHER" id="PTHR30024:SF47">
    <property type="entry name" value="TAURINE-BINDING PERIPLASMIC PROTEIN"/>
    <property type="match status" value="1"/>
</dbReference>
<keyword evidence="7" id="KW-1185">Reference proteome</keyword>
<dbReference type="Pfam" id="PF09084">
    <property type="entry name" value="NMT1"/>
    <property type="match status" value="1"/>
</dbReference>
<evidence type="ECO:0000256" key="2">
    <source>
        <dbReference type="ARBA" id="ARBA00010742"/>
    </source>
</evidence>
<evidence type="ECO:0000256" key="3">
    <source>
        <dbReference type="ARBA" id="ARBA00022729"/>
    </source>
</evidence>
<dbReference type="RefSeq" id="WP_269882916.1">
    <property type="nucleotide sequence ID" value="NZ_JAQAGZ010000012.1"/>
</dbReference>
<gene>
    <name evidence="6" type="ORF">O9H85_18560</name>
</gene>
<comment type="subcellular location">
    <subcellularLocation>
        <location evidence="1">Periplasm</location>
    </subcellularLocation>
</comment>
<dbReference type="InterPro" id="IPR015168">
    <property type="entry name" value="SsuA/THI5"/>
</dbReference>
<dbReference type="EMBL" id="JAQAGZ010000012">
    <property type="protein sequence ID" value="MCZ8514387.1"/>
    <property type="molecule type" value="Genomic_DNA"/>
</dbReference>
<feature type="signal peptide" evidence="4">
    <location>
        <begin position="1"/>
        <end position="25"/>
    </location>
</feature>
<evidence type="ECO:0000313" key="7">
    <source>
        <dbReference type="Proteomes" id="UP001527882"/>
    </source>
</evidence>
<dbReference type="SUPFAM" id="SSF53850">
    <property type="entry name" value="Periplasmic binding protein-like II"/>
    <property type="match status" value="1"/>
</dbReference>
<organism evidence="6 7">
    <name type="scientific">Paenibacillus gyeongsangnamensis</name>
    <dbReference type="NCBI Taxonomy" id="3388067"/>
    <lineage>
        <taxon>Bacteria</taxon>
        <taxon>Bacillati</taxon>
        <taxon>Bacillota</taxon>
        <taxon>Bacilli</taxon>
        <taxon>Bacillales</taxon>
        <taxon>Paenibacillaceae</taxon>
        <taxon>Paenibacillus</taxon>
    </lineage>
</organism>
<keyword evidence="3 4" id="KW-0732">Signal</keyword>
<sequence length="357" mass="38097">MKRNISLGVAGATMLALLVTGCAQTAQKTAPSQSTGNTQPAAASQGTPRVAIMVGGLEKIIYLPYMLAENLGYYKEAGVTVTLVEESAGQDAEVALLAGQVDGAGGFYDHTLDLQTKGKYVESVVTMADVPGEQLMVSNRLKDKVKTLADLKGLTIGVTGLGSSTNMLASYNVVKGGNKESDYKPLPVGAGQTLIASMQNNRIDAAVTSEPTASLLKNKNLAFTFVDMNSKDGTQQALGGKYASTSLYMTTDYVKAHPDVVQKLANAYVKTLKWMSTHTPEEIADKMPEEYLAGDKALYIQALKGQLPMFTTDGKMPQGDPENVQKILSAFKPDIKSVKLDQTYTNEFVDKANADSK</sequence>
<feature type="domain" description="SsuA/THI5-like" evidence="5">
    <location>
        <begin position="63"/>
        <end position="278"/>
    </location>
</feature>
<evidence type="ECO:0000313" key="6">
    <source>
        <dbReference type="EMBL" id="MCZ8514387.1"/>
    </source>
</evidence>
<dbReference type="PROSITE" id="PS51257">
    <property type="entry name" value="PROKAR_LIPOPROTEIN"/>
    <property type="match status" value="1"/>
</dbReference>
<dbReference type="Proteomes" id="UP001527882">
    <property type="component" value="Unassembled WGS sequence"/>
</dbReference>
<dbReference type="Gene3D" id="3.40.190.10">
    <property type="entry name" value="Periplasmic binding protein-like II"/>
    <property type="match status" value="2"/>
</dbReference>
<protein>
    <submittedName>
        <fullName evidence="6">ABC transporter substrate-binding protein</fullName>
    </submittedName>
</protein>
<name>A0ABT4QC92_9BACL</name>
<evidence type="ECO:0000256" key="1">
    <source>
        <dbReference type="ARBA" id="ARBA00004418"/>
    </source>
</evidence>
<evidence type="ECO:0000259" key="5">
    <source>
        <dbReference type="Pfam" id="PF09084"/>
    </source>
</evidence>
<dbReference type="PANTHER" id="PTHR30024">
    <property type="entry name" value="ALIPHATIC SULFONATES-BINDING PROTEIN-RELATED"/>
    <property type="match status" value="1"/>
</dbReference>
<comment type="caution">
    <text evidence="6">The sequence shown here is derived from an EMBL/GenBank/DDBJ whole genome shotgun (WGS) entry which is preliminary data.</text>
</comment>
<reference evidence="6 7" key="1">
    <citation type="submission" date="2022-12" db="EMBL/GenBank/DDBJ databases">
        <title>Draft genome sequence of Paenibacillus sp. dW9.</title>
        <authorList>
            <person name="Choi E.-W."/>
            <person name="Kim D.-U."/>
        </authorList>
    </citation>
    <scope>NUCLEOTIDE SEQUENCE [LARGE SCALE GENOMIC DNA]</scope>
    <source>
        <strain evidence="7">dW9</strain>
    </source>
</reference>
<accession>A0ABT4QC92</accession>
<evidence type="ECO:0000256" key="4">
    <source>
        <dbReference type="SAM" id="SignalP"/>
    </source>
</evidence>
<feature type="chain" id="PRO_5046704189" evidence="4">
    <location>
        <begin position="26"/>
        <end position="357"/>
    </location>
</feature>